<dbReference type="InterPro" id="IPR054514">
    <property type="entry name" value="RhiE-like_linker"/>
</dbReference>
<dbReference type="Gene3D" id="3.10.129.110">
    <property type="entry name" value="Polyketide synthase dehydratase"/>
    <property type="match status" value="1"/>
</dbReference>
<evidence type="ECO:0000256" key="10">
    <source>
        <dbReference type="SAM" id="MobiDB-lite"/>
    </source>
</evidence>
<dbReference type="InterPro" id="IPR049551">
    <property type="entry name" value="PKS_DH_C"/>
</dbReference>
<name>A0ABP9T2P3_9ACTN</name>
<dbReference type="Pfam" id="PF22336">
    <property type="entry name" value="RhiE-like_linker"/>
    <property type="match status" value="3"/>
</dbReference>
<reference evidence="15" key="1">
    <citation type="journal article" date="2019" name="Int. J. Syst. Evol. Microbiol.">
        <title>The Global Catalogue of Microorganisms (GCM) 10K type strain sequencing project: providing services to taxonomists for standard genome sequencing and annotation.</title>
        <authorList>
            <consortium name="The Broad Institute Genomics Platform"/>
            <consortium name="The Broad Institute Genome Sequencing Center for Infectious Disease"/>
            <person name="Wu L."/>
            <person name="Ma J."/>
        </authorList>
    </citation>
    <scope>NUCLEOTIDE SEQUENCE [LARGE SCALE GENOMIC DNA]</scope>
    <source>
        <strain evidence="15">JCM 18306</strain>
    </source>
</reference>
<dbReference type="SUPFAM" id="SSF47336">
    <property type="entry name" value="ACP-like"/>
    <property type="match status" value="8"/>
</dbReference>
<evidence type="ECO:0000256" key="2">
    <source>
        <dbReference type="ARBA" id="ARBA00004792"/>
    </source>
</evidence>
<dbReference type="InterPro" id="IPR014030">
    <property type="entry name" value="Ketoacyl_synth_N"/>
</dbReference>
<comment type="subcellular location">
    <subcellularLocation>
        <location evidence="1">Cytoplasm</location>
    </subcellularLocation>
</comment>
<feature type="region of interest" description="Disordered" evidence="10">
    <location>
        <begin position="190"/>
        <end position="212"/>
    </location>
</feature>
<evidence type="ECO:0000256" key="6">
    <source>
        <dbReference type="ARBA" id="ARBA00022679"/>
    </source>
</evidence>
<feature type="domain" description="Ketosynthase family 3 (KS3)" evidence="12">
    <location>
        <begin position="364"/>
        <end position="786"/>
    </location>
</feature>
<dbReference type="Proteomes" id="UP001499878">
    <property type="component" value="Unassembled WGS sequence"/>
</dbReference>
<dbReference type="SUPFAM" id="SSF53901">
    <property type="entry name" value="Thiolase-like"/>
    <property type="match status" value="4"/>
</dbReference>
<comment type="caution">
    <text evidence="14">The sequence shown here is derived from an EMBL/GenBank/DDBJ whole genome shotgun (WGS) entry which is preliminary data.</text>
</comment>
<feature type="domain" description="Ketosynthase family 3 (KS3)" evidence="12">
    <location>
        <begin position="3919"/>
        <end position="4340"/>
    </location>
</feature>
<evidence type="ECO:0000259" key="12">
    <source>
        <dbReference type="PROSITE" id="PS52004"/>
    </source>
</evidence>
<dbReference type="Pfam" id="PF21089">
    <property type="entry name" value="PKS_DH_N"/>
    <property type="match status" value="1"/>
</dbReference>
<feature type="domain" description="Carrier" evidence="11">
    <location>
        <begin position="218"/>
        <end position="295"/>
    </location>
</feature>
<evidence type="ECO:0000256" key="1">
    <source>
        <dbReference type="ARBA" id="ARBA00004496"/>
    </source>
</evidence>
<dbReference type="InterPro" id="IPR042104">
    <property type="entry name" value="PKS_dehydratase_sf"/>
</dbReference>
<feature type="active site" description="Proton donor; for dehydratase activity" evidence="9">
    <location>
        <position position="2500"/>
    </location>
</feature>
<dbReference type="InterPro" id="IPR032821">
    <property type="entry name" value="PKS_assoc"/>
</dbReference>
<feature type="region of interest" description="Disordered" evidence="10">
    <location>
        <begin position="3756"/>
        <end position="3783"/>
    </location>
</feature>
<feature type="region of interest" description="N-terminal hotdog fold" evidence="9">
    <location>
        <begin position="2296"/>
        <end position="2419"/>
    </location>
</feature>
<keyword evidence="3" id="KW-0596">Phosphopantetheine</keyword>
<dbReference type="SMART" id="SM01294">
    <property type="entry name" value="PKS_PP_betabranch"/>
    <property type="match status" value="4"/>
</dbReference>
<protein>
    <recommendedName>
        <fullName evidence="16">SDR family NAD(P)-dependent oxidoreductase</fullName>
    </recommendedName>
</protein>
<dbReference type="EMBL" id="BAABJR010000005">
    <property type="protein sequence ID" value="GAA5207400.1"/>
    <property type="molecule type" value="Genomic_DNA"/>
</dbReference>
<evidence type="ECO:0000313" key="15">
    <source>
        <dbReference type="Proteomes" id="UP001499878"/>
    </source>
</evidence>
<evidence type="ECO:0000256" key="5">
    <source>
        <dbReference type="ARBA" id="ARBA00022553"/>
    </source>
</evidence>
<dbReference type="Gene3D" id="3.40.50.720">
    <property type="entry name" value="NAD(P)-binding Rossmann-like Domain"/>
    <property type="match status" value="2"/>
</dbReference>
<evidence type="ECO:0000256" key="4">
    <source>
        <dbReference type="ARBA" id="ARBA00022490"/>
    </source>
</evidence>
<dbReference type="Pfam" id="PF00109">
    <property type="entry name" value="ketoacyl-synt"/>
    <property type="match status" value="4"/>
</dbReference>
<dbReference type="InterPro" id="IPR036736">
    <property type="entry name" value="ACP-like_sf"/>
</dbReference>
<sequence>MPAPRTKIHAKSDLHRYLRDTLAVVLGTEVAPSRDDVSLVELGLDSFGCAQWLHEVNRTLGLSLTVAQVCGHPTFRTLSALIEGAMGEQMSATPPGSSAARGPSAPGRPAIAAHLRESLAAELELVAADIDDEAPFVELGLDSITGVTWTRKLNTHFQLSLSATQVYSHPTVDDLADHLAELLGGGGEARPAAVVAAPEPEPVPGPGESAPVPLVDESVETTLAAWLRASLAKELELDAAGLDDEAPFVELGLDSISGVTWTRALNTHLRLSLSATTVYGHPTISDLARYLTREHGAAAPDAGTAARPESAPEAAATGVPEAAAEPDPVLETVPAAESESEPEPAGAAEPDAIAEPAPARVPGLVDIAVIGVSGAFPQAENVDAFWRNILEGRDCISEVPSSRWPVGKFYDERPAVPGKSSSKWMGVLEQADRFDPLFFSISPGEAAAMDPQQRVLLQESWACVEEAGYDPDDLSGTRCGVFIGCSVNGYGATADAAGLSAHQNLGTNSAILASRVSYTLNLKGPCLSIDTSCSSSLVAIAQACDSLCLGDSDTALAGGVWVIPGPGVHVAMSQLRALSPDGRCYAFDERANGFVPAEGVGVLLLKRLADAQADGDRIHAVIKGWGVNQDGRSNGITAPNAEAQARLQKHVYDKFGIDPGDIELVEAHGTGTALGDPVEIDALVDSFTARTDRRGHCAVGSVKSNIGHTACAAGVAGVLKAALALEHATLPPTAQYERLNQHIDLDGTPFYVNTRAREWRRRDRPRLAAVSSFGYSGTNAHVVLAEAPEVTAVTPAPERADGSRLIVLSARTAGQLQDRARQLAEHLDAHPGHSPRDLSHTLGRGRKHFRHRLAFVVDTTAKAAAMLRAWLENGSAPSAYTGDHKPRRAARPDVRAAREVTDPARLRTLAQEYAQGAAVAFELLFAPDRSPARLSLPTYPFAQDSYWLSGDAPTAAADVPEAAGDLLALEPCWTPLPLPPAPADAADRVVWLVGPGAGAAASALRTRLPRTVVVHTTDMAADRPLDAAYARLTRDVLGELRTRIAEGDVPDGGLAQIVVLGHGAPDARVLTGVSALLRTAVLEHPWLRTQLLEHLDPFDAADDRSVAALAEAVEASARAHAEQHIRQQGGRLSARRLTEAEAPPKRGAAASPWREGGVYLITGGTGGLGLHVAGELSRTLRGGTVVLVGRSAADVARPRLAALAPSGVTVEYRQADVTDRDAVDALVADVVSRHGALRGVVHCAGVLRDGYLATKSDGDLTAVLAPKTTGLVNLDEATADQPLDHLVVFSSTAAALGSAGQGDYAAANAFLDTYVEYRADLAARGLRSGRAVSVGWPLWADGGMRLDDAALERLRGIGVTPLPTGAGLRALTAAVAGDARHTLLLSGDRERLLTRLAAHITTERQPLPAPAAETPATAAHPSREAWERTLAAVVSEQLKVPVEEIDEDGEFGEYGFDSISLTELAQRLNDAHGLGLVPTVFFEHTSVGSLAAHIAEHAPAAPGTPDPVGEPAKADEPAPVAAPAPVVAAGLDGIRQIVIAEVSGQLKVPADEIEGDGEFGEYGFDSISLTELASRLGDRFGVHLAPTVFFEHRTVDSVAAHLAQTAPAPAAPVADGPSGEAAPSAGPGTAVLPDADPGAPEPIAVIGMSGSFPQAPDLSAFWDNLYAGKDCVTEIPGDRWDWRALEEDPEIPRGKKPVRWGGFLDGVDRFDPLFFGISPREARTMDPQQRLLLTHAWQALEDAGHAPASLAGSDTAVLIGTAPSGYGSLVMGERAGEDGYAATGVSGSVGPNRVSYLLDLHGPSEPVETACSSSLVALHRGVELLRSGRSGLALVGGVNTIVSPDLHIGYSRAGMLCEDGRCKTFSARADGYVRGEGVGVLVLKPLRHARRDGDRILGVIRGSAVNHGGRAHSLTAPNPRAQADLLKSAYRDAGVDPRTVTYVEAHGTGTALGDPVELNGLKSAFGELYAETAGTPGHLDAPARCGLGSVKSNIGHLELAAGVAGVIKVLLQMRHATLVESLHCADLNPYLDFADSPFEVVRARQPWQRPRDADGRALPRRAGVSSFGFGGVNAHVVIEEYDEEHDGPGAAGHERHHRTEDHGGHVAMGSHADAYPGTAPTAGAPAPSAAALIPLSARTGEQLVARARALRDHIRAGHVGAGRLADLAFTLQVGRDAMEERLASRVTSLAELEHRLTSFVADPEAHEGWHRGTVSRRTGAAPETGQTRAVAAGEYDDALTQWVAGRPLDWQSLYEPGNRPVRVGLPTYPFAEESYWAGRVTAPTTEPSAARPDGAPDAHPMLHQVPDGTLTAYRTVFDGSEPFLKDHQVRALRVLPGAAHLEMARAAAARASGARGRVRLSDVVWLRPATCPADGRLEVRLDLTPTGTDTFAYTLHTVGPDGERTLSSQGRAHLADAPAERPAPSLAELRAACAGAAFTPSDVYGRYDRVGMEYGPAQRSLSTLTVGTDAAGRPQALAELRLPRAAETTDAYVLHPSILDGALQATIGLGLGGGEGTAPARPALPFALQEVDVLAATPATAYAWIRYQDGSRPGDTSAKLDITLLDAEGRTCAELTGLLARALPADAAPKTAEPAAGPAAETSGTPLAERALPYLRDQLAAALEVAPERLDVDTPLEFFGMDSMMAMELTHHLESTFGELSKTLFFEVRTVRALSEHFADAYPQPLRAALGTAAPEPAPRTLAPAPVETAVAPQDADRGTDIAIVGVSGRYPLAENLDEFWRNLRSGRDCVTEIPADRWDPRDHEGTSRWGGFLDGVDRFDPLFFRISPREAEFLDPQERLFLECVHHTLEDAGYTGETLSRQSAGPDGTGLVPTGKVGVFVGVMYEEYQLYGAQAQARGHRVALSGSPSSIANRVSYFYDFHGPSMAVDTMCSSSLTAIHLACEAIRSGQCAAAVAGGVNVSVHPNKYVMLSQGKFTSSDGRCRSFGEGGDGYVPGEGVGAVLLKPLDRALADGDRIHAVVKGTALNHGGRTHGFSVPNPAAQGDVISRALARAAVAPHELSYLEAHGTGTSLGDPIELTGLVKAFGRKTGEAEAAPTCAIGSVKSNIGHCESAAGIAGVTKVLLQMRHGELVPSLHANTLNPHLDFDGTPFTVQRDLAPWHGPRVAGVSSFGAGGANAHVVLAAYEPAPEPAPRPHAVAVPLSAATEGQLVESARRLRDRADELTEGDLASLAWTLQTGRVALEERLAFTADSLESLRRTLDAFLADPAAPGGWVRGSVRPDGIPATTADAATSPQACAAGWARGETVDWDVLYAADGPARPRRLSLPGYPFARERHWLDVNADGAAGRGTATTPDHVILTHPVWETEEGDGTAAEPVAERHVILVGRFAPGEESALTTALTATLPGTVHHETVDLAADASPDTAYLTAVRHVFARARALLTDGVRGGALLQVVLVGDRDQDADQVVLGGLSGLLRTVTLENPKLRTQLVDCLDGAAPALVAERLRAETSAGTAPEVRHHAGRREVRRLTELTPVPDAGTTPWRAGGVYLITGGAGALGLLTARDIASAAAGATVVLTGRSALDDNQRQALDDLRAAGLTVEHRRTDITDRADVARLVAHITRTHGALTGVVHAAGVLRDNLVVNKTPGECEHVLAPKVAGLVHLDELTRDQPLELFLCYSSTTGALGNAGQADYAAGNAFMDAYAAHRSRLAATGARHGLTLSVNWPLWADGGMGADAAVGERLRRMDLVPLDTESGLRALRTGVAARRTGLADGQLLVVAGRRDAVLPRLTARPARAPQAEPRADAGTPAVAEPKAGAAADDRALLDRTRRHLRAHLAAGLKLGADRLDAEVPLERYGMDSVVAMSLIAQLETDFGTLPKTLFFEVQTVRELAEYFVAQHGDALRALFGEPATKAPAPAPEPVATPAPVAAEPAKGAGDRPRPATVPPLAPAPRDEGVAIIGLAGRYPGAADPDALWSLLRSGADCVTEVPADRWDHDAVFDPDRDVPGKSYGKWGGFLDGVDQFDPLHFGISPREAETMDPQQRLFLETVWQLLERSGVTQEAVERRYGRRVGVYVGAMYQMYRADTADVVRSALTSAASYNLIANRVSHFFGLEGPSLAVDGMCASSAAAVHLACADLLSGDSELAIAGGVNLTVHPDKYRALSRAGLLGSHPGSRSFRDGDGYLPAEAVGAVLLKPLAAARRDGDTVLAVIKGSASLHGGRAGQFMAPSRRTQVNVARRALEKAGCEPESIGYVEAAANGSALGDAVEAGALREVFGDVTEPIALGSVKSNLGHPEAASGIAQLTKVVLQLRHRELAPRTAVGTPNQELRLDEGPLRLCETLTPWESRPGTPRRALLNSVGAGGSHVSLVVEEAPDEDRDERADAARPMPRRPELILLSAGDPERLRTAARLLHDFVERTDEAGTHDADGPAWLADVAHTLRTGREAMAERLAFVTDSRADLLRTLADFLADRPPYAPLYRGNAEAGAATLGDLLAGGHGEAFVRALVTDGELDRLAELWVRGGRIPWHALRTGRKGRLVPLPTTAFRRKRYWVGHTGTPTAATTPEAVPAPDAVPHAGQADPVAPTDGGDHGDDILRYLADYFTEALGFTPGELPLDKDLHSLGADSVLWVRLRRGVEADLGLTLTTREIVELATLERIAERLAAKRAPADAGRHAVPGAARARVTPQPPEAPDVREARAKALEEFRQGHVGLEELKSLMKEAPDA</sequence>
<evidence type="ECO:0008006" key="16">
    <source>
        <dbReference type="Google" id="ProtNLM"/>
    </source>
</evidence>
<keyword evidence="5" id="KW-0597">Phosphoprotein</keyword>
<feature type="domain" description="Carrier" evidence="11">
    <location>
        <begin position="2609"/>
        <end position="2682"/>
    </location>
</feature>
<feature type="compositionally biased region" description="Low complexity" evidence="10">
    <location>
        <begin position="3756"/>
        <end position="3765"/>
    </location>
</feature>
<dbReference type="Pfam" id="PF08659">
    <property type="entry name" value="KR"/>
    <property type="match status" value="2"/>
</dbReference>
<dbReference type="Gene3D" id="3.40.47.10">
    <property type="match status" value="4"/>
</dbReference>
<feature type="compositionally biased region" description="Low complexity" evidence="10">
    <location>
        <begin position="91"/>
        <end position="107"/>
    </location>
</feature>
<dbReference type="InterPro" id="IPR050091">
    <property type="entry name" value="PKS_NRPS_Biosynth_Enz"/>
</dbReference>
<feature type="domain" description="Carrier" evidence="11">
    <location>
        <begin position="9"/>
        <end position="86"/>
    </location>
</feature>
<dbReference type="SMART" id="SM00823">
    <property type="entry name" value="PKS_PP"/>
    <property type="match status" value="8"/>
</dbReference>
<dbReference type="Pfam" id="PF14765">
    <property type="entry name" value="PS-DH"/>
    <property type="match status" value="1"/>
</dbReference>
<dbReference type="CDD" id="cd00833">
    <property type="entry name" value="PKS"/>
    <property type="match status" value="4"/>
</dbReference>
<gene>
    <name evidence="14" type="ORF">GCM10023323_22760</name>
</gene>
<dbReference type="PANTHER" id="PTHR43775:SF37">
    <property type="entry name" value="SI:DKEY-61P9.11"/>
    <property type="match status" value="1"/>
</dbReference>
<keyword evidence="4" id="KW-0963">Cytoplasm</keyword>
<feature type="domain" description="Carrier" evidence="11">
    <location>
        <begin position="1421"/>
        <end position="1498"/>
    </location>
</feature>
<comment type="pathway">
    <text evidence="2">Antibiotic biosynthesis.</text>
</comment>
<dbReference type="Pfam" id="PF02801">
    <property type="entry name" value="Ketoacyl-synt_C"/>
    <property type="match status" value="4"/>
</dbReference>
<dbReference type="InterPro" id="IPR020806">
    <property type="entry name" value="PKS_PP-bd"/>
</dbReference>
<keyword evidence="6" id="KW-0808">Transferase</keyword>
<dbReference type="InterPro" id="IPR014031">
    <property type="entry name" value="Ketoacyl_synth_C"/>
</dbReference>
<dbReference type="InterPro" id="IPR057326">
    <property type="entry name" value="KR_dom"/>
</dbReference>
<feature type="domain" description="Carrier" evidence="11">
    <location>
        <begin position="106"/>
        <end position="183"/>
    </location>
</feature>
<keyword evidence="15" id="KW-1185">Reference proteome</keyword>
<evidence type="ECO:0000256" key="3">
    <source>
        <dbReference type="ARBA" id="ARBA00022450"/>
    </source>
</evidence>
<feature type="region of interest" description="Disordered" evidence="10">
    <location>
        <begin position="1498"/>
        <end position="1519"/>
    </location>
</feature>
<dbReference type="InterPro" id="IPR016039">
    <property type="entry name" value="Thiolase-like"/>
</dbReference>
<keyword evidence="7" id="KW-0677">Repeat</keyword>
<feature type="region of interest" description="Disordered" evidence="10">
    <location>
        <begin position="298"/>
        <end position="326"/>
    </location>
</feature>
<dbReference type="PROSITE" id="PS50075">
    <property type="entry name" value="CARRIER"/>
    <property type="match status" value="8"/>
</dbReference>
<feature type="domain" description="PKS/mFAS DH" evidence="13">
    <location>
        <begin position="2296"/>
        <end position="2589"/>
    </location>
</feature>
<feature type="region of interest" description="Disordered" evidence="10">
    <location>
        <begin position="1124"/>
        <end position="1151"/>
    </location>
</feature>
<proteinExistence type="predicted"/>
<feature type="region of interest" description="C-terminal hotdog fold" evidence="9">
    <location>
        <begin position="2434"/>
        <end position="2589"/>
    </location>
</feature>
<dbReference type="InterPro" id="IPR036291">
    <property type="entry name" value="NAD(P)-bd_dom_sf"/>
</dbReference>
<dbReference type="InterPro" id="IPR020807">
    <property type="entry name" value="PKS_DH"/>
</dbReference>
<dbReference type="InterPro" id="IPR049900">
    <property type="entry name" value="PKS_mFAS_DH"/>
</dbReference>
<dbReference type="Gene3D" id="1.10.1200.10">
    <property type="entry name" value="ACP-like"/>
    <property type="match status" value="8"/>
</dbReference>
<feature type="region of interest" description="Disordered" evidence="10">
    <location>
        <begin position="4638"/>
        <end position="4662"/>
    </location>
</feature>
<feature type="region of interest" description="Disordered" evidence="10">
    <location>
        <begin position="88"/>
        <end position="107"/>
    </location>
</feature>
<dbReference type="Pfam" id="PF22621">
    <property type="entry name" value="CurL-like_PKS_C"/>
    <property type="match status" value="1"/>
</dbReference>
<dbReference type="Pfam" id="PF16197">
    <property type="entry name" value="KAsynt_C_assoc"/>
    <property type="match status" value="1"/>
</dbReference>
<dbReference type="InterPro" id="IPR049552">
    <property type="entry name" value="PKS_DH_N"/>
</dbReference>
<dbReference type="InterPro" id="IPR006162">
    <property type="entry name" value="Ppantetheine_attach_site"/>
</dbReference>
<feature type="region of interest" description="Disordered" evidence="10">
    <location>
        <begin position="3879"/>
        <end position="3915"/>
    </location>
</feature>
<dbReference type="InterPro" id="IPR009081">
    <property type="entry name" value="PP-bd_ACP"/>
</dbReference>
<feature type="compositionally biased region" description="Low complexity" evidence="10">
    <location>
        <begin position="3890"/>
        <end position="3899"/>
    </location>
</feature>
<feature type="domain" description="Carrier" evidence="11">
    <location>
        <begin position="1529"/>
        <end position="1606"/>
    </location>
</feature>
<keyword evidence="8" id="KW-0012">Acyltransferase</keyword>
<dbReference type="PANTHER" id="PTHR43775">
    <property type="entry name" value="FATTY ACID SYNTHASE"/>
    <property type="match status" value="1"/>
</dbReference>
<dbReference type="SMART" id="SM00822">
    <property type="entry name" value="PKS_KR"/>
    <property type="match status" value="2"/>
</dbReference>
<feature type="active site" description="Proton acceptor; for dehydratase activity" evidence="9">
    <location>
        <position position="2327"/>
    </location>
</feature>
<organism evidence="14 15">
    <name type="scientific">Streptomyces thinghirensis</name>
    <dbReference type="NCBI Taxonomy" id="551547"/>
    <lineage>
        <taxon>Bacteria</taxon>
        <taxon>Bacillati</taxon>
        <taxon>Actinomycetota</taxon>
        <taxon>Actinomycetes</taxon>
        <taxon>Kitasatosporales</taxon>
        <taxon>Streptomycetaceae</taxon>
        <taxon>Streptomyces</taxon>
    </lineage>
</organism>
<dbReference type="PROSITE" id="PS00012">
    <property type="entry name" value="PHOSPHOPANTETHEINE"/>
    <property type="match status" value="4"/>
</dbReference>
<dbReference type="PROSITE" id="PS00606">
    <property type="entry name" value="KS3_1"/>
    <property type="match status" value="1"/>
</dbReference>
<feature type="domain" description="Ketosynthase family 3 (KS3)" evidence="12">
    <location>
        <begin position="1640"/>
        <end position="2080"/>
    </location>
</feature>
<evidence type="ECO:0000256" key="7">
    <source>
        <dbReference type="ARBA" id="ARBA00022737"/>
    </source>
</evidence>
<dbReference type="PROSITE" id="PS52019">
    <property type="entry name" value="PKS_MFAS_DH"/>
    <property type="match status" value="1"/>
</dbReference>
<evidence type="ECO:0000259" key="11">
    <source>
        <dbReference type="PROSITE" id="PS50075"/>
    </source>
</evidence>
<dbReference type="InterPro" id="IPR018201">
    <property type="entry name" value="Ketoacyl_synth_AS"/>
</dbReference>
<dbReference type="InterPro" id="IPR020841">
    <property type="entry name" value="PKS_Beta-ketoAc_synthase_dom"/>
</dbReference>
<dbReference type="InterPro" id="IPR013968">
    <property type="entry name" value="PKS_KR"/>
</dbReference>
<evidence type="ECO:0000256" key="8">
    <source>
        <dbReference type="ARBA" id="ARBA00023315"/>
    </source>
</evidence>
<dbReference type="SUPFAM" id="SSF51735">
    <property type="entry name" value="NAD(P)-binding Rossmann-fold domains"/>
    <property type="match status" value="3"/>
</dbReference>
<feature type="domain" description="Carrier" evidence="11">
    <location>
        <begin position="3788"/>
        <end position="3864"/>
    </location>
</feature>
<dbReference type="Pfam" id="PF00550">
    <property type="entry name" value="PP-binding"/>
    <property type="match status" value="8"/>
</dbReference>
<evidence type="ECO:0000313" key="14">
    <source>
        <dbReference type="EMBL" id="GAA5207400.1"/>
    </source>
</evidence>
<evidence type="ECO:0000256" key="9">
    <source>
        <dbReference type="PROSITE-ProRule" id="PRU01363"/>
    </source>
</evidence>
<dbReference type="PROSITE" id="PS52004">
    <property type="entry name" value="KS3_2"/>
    <property type="match status" value="4"/>
</dbReference>
<dbReference type="Gene3D" id="1.10.1240.100">
    <property type="match status" value="4"/>
</dbReference>
<feature type="domain" description="Ketosynthase family 3 (KS3)" evidence="12">
    <location>
        <begin position="2719"/>
        <end position="3146"/>
    </location>
</feature>
<evidence type="ECO:0000259" key="13">
    <source>
        <dbReference type="PROSITE" id="PS52019"/>
    </source>
</evidence>
<dbReference type="CDD" id="cd08953">
    <property type="entry name" value="KR_2_SDR_x"/>
    <property type="match status" value="2"/>
</dbReference>
<feature type="domain" description="Carrier" evidence="11">
    <location>
        <begin position="4558"/>
        <end position="4635"/>
    </location>
</feature>
<feature type="region of interest" description="Disordered" evidence="10">
    <location>
        <begin position="1609"/>
        <end position="1638"/>
    </location>
</feature>
<accession>A0ABP9T2P3</accession>
<dbReference type="SMART" id="SM00826">
    <property type="entry name" value="PKS_DH"/>
    <property type="match status" value="1"/>
</dbReference>
<dbReference type="SMART" id="SM00825">
    <property type="entry name" value="PKS_KS"/>
    <property type="match status" value="4"/>
</dbReference>